<protein>
    <submittedName>
        <fullName evidence="2">Uncharacterized protein</fullName>
    </submittedName>
</protein>
<gene>
    <name evidence="2" type="ORF">MNR06_06130</name>
</gene>
<feature type="compositionally biased region" description="Polar residues" evidence="1">
    <location>
        <begin position="1"/>
        <end position="13"/>
    </location>
</feature>
<evidence type="ECO:0000256" key="1">
    <source>
        <dbReference type="SAM" id="MobiDB-lite"/>
    </source>
</evidence>
<reference evidence="2" key="1">
    <citation type="submission" date="2022-03" db="EMBL/GenBank/DDBJ databases">
        <title>Genome Identification and Characterization of new species Bdellovibrio reynosense LBG001 sp. nov. from a Mexico soil sample.</title>
        <authorList>
            <person name="Camilli A."/>
            <person name="Ajao Y."/>
            <person name="Guo X."/>
        </authorList>
    </citation>
    <scope>NUCLEOTIDE SEQUENCE</scope>
    <source>
        <strain evidence="2">LBG001</strain>
    </source>
</reference>
<dbReference type="EMBL" id="CP093442">
    <property type="protein sequence ID" value="UOF02528.1"/>
    <property type="molecule type" value="Genomic_DNA"/>
</dbReference>
<sequence>MSGNKNKGFSQTSKKYDGDLKLQHQRSRNKQMDHSADHRNEESENVDEKRPGQPRK</sequence>
<dbReference type="RefSeq" id="WP_243540121.1">
    <property type="nucleotide sequence ID" value="NZ_CP093442.1"/>
</dbReference>
<name>A0ABY4CC23_9BACT</name>
<proteinExistence type="predicted"/>
<feature type="compositionally biased region" description="Basic and acidic residues" evidence="1">
    <location>
        <begin position="30"/>
        <end position="56"/>
    </location>
</feature>
<organism evidence="2 3">
    <name type="scientific">Bdellovibrio reynosensis</name>
    <dbReference type="NCBI Taxonomy" id="2835041"/>
    <lineage>
        <taxon>Bacteria</taxon>
        <taxon>Pseudomonadati</taxon>
        <taxon>Bdellovibrionota</taxon>
        <taxon>Bdellovibrionia</taxon>
        <taxon>Bdellovibrionales</taxon>
        <taxon>Pseudobdellovibrionaceae</taxon>
        <taxon>Bdellovibrio</taxon>
    </lineage>
</organism>
<dbReference type="Proteomes" id="UP000830116">
    <property type="component" value="Chromosome"/>
</dbReference>
<evidence type="ECO:0000313" key="3">
    <source>
        <dbReference type="Proteomes" id="UP000830116"/>
    </source>
</evidence>
<feature type="region of interest" description="Disordered" evidence="1">
    <location>
        <begin position="1"/>
        <end position="56"/>
    </location>
</feature>
<accession>A0ABY4CC23</accession>
<keyword evidence="3" id="KW-1185">Reference proteome</keyword>
<evidence type="ECO:0000313" key="2">
    <source>
        <dbReference type="EMBL" id="UOF02528.1"/>
    </source>
</evidence>